<dbReference type="RefSeq" id="WP_010367611.1">
    <property type="nucleotide sequence ID" value="NZ_AHBZ03000017.1"/>
</dbReference>
<reference evidence="1" key="1">
    <citation type="journal article" date="2012" name="J. Bacteriol.">
        <title>Genome sequences of type strains of seven species of the marine bacterium Pseudoalteromonas.</title>
        <authorList>
            <person name="Xie B.B."/>
            <person name="Shu Y.L."/>
            <person name="Qin Q.L."/>
            <person name="Rong J.C."/>
            <person name="Zhang X.Y."/>
            <person name="Chen X.L."/>
            <person name="Shi M."/>
            <person name="He H.L."/>
            <person name="Zhou B.C."/>
            <person name="Zhang Y.Z."/>
        </authorList>
    </citation>
    <scope>NUCLEOTIDE SEQUENCE</scope>
    <source>
        <strain evidence="1">DSM 8771</strain>
    </source>
</reference>
<dbReference type="Proteomes" id="UP000016487">
    <property type="component" value="Unassembled WGS sequence"/>
</dbReference>
<dbReference type="AlphaFoldDB" id="A0AAD4FRY7"/>
<dbReference type="PROSITE" id="PS51257">
    <property type="entry name" value="PROKAR_LIPOPROTEIN"/>
    <property type="match status" value="1"/>
</dbReference>
<name>A0AAD4FRY7_9GAMM</name>
<organism evidence="1 2">
    <name type="scientific">Pseudoalteromonas citrea</name>
    <dbReference type="NCBI Taxonomy" id="43655"/>
    <lineage>
        <taxon>Bacteria</taxon>
        <taxon>Pseudomonadati</taxon>
        <taxon>Pseudomonadota</taxon>
        <taxon>Gammaproteobacteria</taxon>
        <taxon>Alteromonadales</taxon>
        <taxon>Pseudoalteromonadaceae</taxon>
        <taxon>Pseudoalteromonas</taxon>
    </lineage>
</organism>
<evidence type="ECO:0000313" key="2">
    <source>
        <dbReference type="Proteomes" id="UP000016487"/>
    </source>
</evidence>
<dbReference type="EMBL" id="AHBZ03000017">
    <property type="protein sequence ID" value="KAF7771274.1"/>
    <property type="molecule type" value="Genomic_DNA"/>
</dbReference>
<protein>
    <recommendedName>
        <fullName evidence="3">Lipoprotein</fullName>
    </recommendedName>
</protein>
<accession>A0AAD4FRY7</accession>
<comment type="caution">
    <text evidence="1">The sequence shown here is derived from an EMBL/GenBank/DDBJ whole genome shotgun (WGS) entry which is preliminary data.</text>
</comment>
<evidence type="ECO:0008006" key="3">
    <source>
        <dbReference type="Google" id="ProtNLM"/>
    </source>
</evidence>
<sequence>MKKPPFLICIASAIALTACGSDNQVDTNPLCDDDDVIELVDEIVKDEAKSQLFEVMLKKAGKSGEITYQQAVDVAGRSAELDGVIALVNETIDQQQLIYSNISMSEQDLDLHKVWCSAGMGAEGKKPAIINYTALHTAEDVEVYVTF</sequence>
<evidence type="ECO:0000313" key="1">
    <source>
        <dbReference type="EMBL" id="KAF7771274.1"/>
    </source>
</evidence>
<reference evidence="1" key="2">
    <citation type="submission" date="2015-03" db="EMBL/GenBank/DDBJ databases">
        <title>Genome sequence of Pseudoalteromonas citrea.</title>
        <authorList>
            <person name="Xie B.-B."/>
            <person name="Rong J.-C."/>
            <person name="Qin Q.-L."/>
            <person name="Zhang Y.-Z."/>
        </authorList>
    </citation>
    <scope>NUCLEOTIDE SEQUENCE</scope>
    <source>
        <strain evidence="1">DSM 8771</strain>
    </source>
</reference>
<gene>
    <name evidence="1" type="ORF">PCIT_a4348</name>
</gene>
<proteinExistence type="predicted"/>